<accession>A0A3M6TFJ1</accession>
<comment type="caution">
    <text evidence="1">The sequence shown here is derived from an EMBL/GenBank/DDBJ whole genome shotgun (WGS) entry which is preliminary data.</text>
</comment>
<dbReference type="Proteomes" id="UP000275408">
    <property type="component" value="Unassembled WGS sequence"/>
</dbReference>
<keyword evidence="2" id="KW-1185">Reference proteome</keyword>
<protein>
    <submittedName>
        <fullName evidence="1">Uncharacterized protein</fullName>
    </submittedName>
</protein>
<evidence type="ECO:0000313" key="2">
    <source>
        <dbReference type="Proteomes" id="UP000275408"/>
    </source>
</evidence>
<sequence>MPSTTSRYQLGSYDRFALYCVMRYVSEDDFEKCHEKFKVPALAVMFACAFAFVKHPQDTIYHQYCNQGTQQQASKDITPVMLVVTNAGQPTQNTQLSNQQLEGKL</sequence>
<reference evidence="1 2" key="1">
    <citation type="journal article" date="2018" name="Sci. Rep.">
        <title>Comparative analysis of the Pocillopora damicornis genome highlights role of immune system in coral evolution.</title>
        <authorList>
            <person name="Cunning R."/>
            <person name="Bay R.A."/>
            <person name="Gillette P."/>
            <person name="Baker A.C."/>
            <person name="Traylor-Knowles N."/>
        </authorList>
    </citation>
    <scope>NUCLEOTIDE SEQUENCE [LARGE SCALE GENOMIC DNA]</scope>
    <source>
        <strain evidence="1">RSMAS</strain>
        <tissue evidence="1">Whole animal</tissue>
    </source>
</reference>
<proteinExistence type="predicted"/>
<name>A0A3M6TFJ1_POCDA</name>
<dbReference type="EMBL" id="RCHS01003687">
    <property type="protein sequence ID" value="RMX40079.1"/>
    <property type="molecule type" value="Genomic_DNA"/>
</dbReference>
<dbReference type="AlphaFoldDB" id="A0A3M6TFJ1"/>
<organism evidence="1 2">
    <name type="scientific">Pocillopora damicornis</name>
    <name type="common">Cauliflower coral</name>
    <name type="synonym">Millepora damicornis</name>
    <dbReference type="NCBI Taxonomy" id="46731"/>
    <lineage>
        <taxon>Eukaryota</taxon>
        <taxon>Metazoa</taxon>
        <taxon>Cnidaria</taxon>
        <taxon>Anthozoa</taxon>
        <taxon>Hexacorallia</taxon>
        <taxon>Scleractinia</taxon>
        <taxon>Astrocoeniina</taxon>
        <taxon>Pocilloporidae</taxon>
        <taxon>Pocillopora</taxon>
    </lineage>
</organism>
<evidence type="ECO:0000313" key="1">
    <source>
        <dbReference type="EMBL" id="RMX40079.1"/>
    </source>
</evidence>
<gene>
    <name evidence="1" type="ORF">pdam_00002227</name>
</gene>